<dbReference type="Proteomes" id="UP000177268">
    <property type="component" value="Unassembled WGS sequence"/>
</dbReference>
<evidence type="ECO:0000313" key="3">
    <source>
        <dbReference type="Proteomes" id="UP000177268"/>
    </source>
</evidence>
<protein>
    <recommendedName>
        <fullName evidence="1">DUF6922 domain-containing protein</fullName>
    </recommendedName>
</protein>
<dbReference type="InterPro" id="IPR053830">
    <property type="entry name" value="DUF6922"/>
</dbReference>
<proteinExistence type="predicted"/>
<dbReference type="AlphaFoldDB" id="A0A1F5ZHE2"/>
<accession>A0A1F5ZHE2</accession>
<sequence>MTLQQPSSFPEFLTKYVWDIDVARLDIREKPPWLAARILDKGDEPAVHWLRQNYTSEEIRGVLKTSRDLSLRSASFWALIYGVPRSEVRCFQEPYLSQRKTLWPY</sequence>
<comment type="caution">
    <text evidence="2">The sequence shown here is derived from an EMBL/GenBank/DDBJ whole genome shotgun (WGS) entry which is preliminary data.</text>
</comment>
<dbReference type="EMBL" id="MFIZ01000025">
    <property type="protein sequence ID" value="OGG11532.1"/>
    <property type="molecule type" value="Genomic_DNA"/>
</dbReference>
<dbReference type="STRING" id="1798370.A2Z00_02790"/>
<gene>
    <name evidence="2" type="ORF">A2Z00_02790</name>
</gene>
<evidence type="ECO:0000259" key="1">
    <source>
        <dbReference type="Pfam" id="PF21956"/>
    </source>
</evidence>
<reference evidence="2 3" key="1">
    <citation type="journal article" date="2016" name="Nat. Commun.">
        <title>Thousands of microbial genomes shed light on interconnected biogeochemical processes in an aquifer system.</title>
        <authorList>
            <person name="Anantharaman K."/>
            <person name="Brown C.T."/>
            <person name="Hug L.A."/>
            <person name="Sharon I."/>
            <person name="Castelle C.J."/>
            <person name="Probst A.J."/>
            <person name="Thomas B.C."/>
            <person name="Singh A."/>
            <person name="Wilkins M.J."/>
            <person name="Karaoz U."/>
            <person name="Brodie E.L."/>
            <person name="Williams K.H."/>
            <person name="Hubbard S.S."/>
            <person name="Banfield J.F."/>
        </authorList>
    </citation>
    <scope>NUCLEOTIDE SEQUENCE [LARGE SCALE GENOMIC DNA]</scope>
</reference>
<name>A0A1F5ZHE2_9BACT</name>
<dbReference type="Pfam" id="PF21956">
    <property type="entry name" value="DUF6922"/>
    <property type="match status" value="1"/>
</dbReference>
<evidence type="ECO:0000313" key="2">
    <source>
        <dbReference type="EMBL" id="OGG11532.1"/>
    </source>
</evidence>
<organism evidence="2 3">
    <name type="scientific">Candidatus Gottesmanbacteria bacterium RBG_13_45_10</name>
    <dbReference type="NCBI Taxonomy" id="1798370"/>
    <lineage>
        <taxon>Bacteria</taxon>
        <taxon>Candidatus Gottesmaniibacteriota</taxon>
    </lineage>
</organism>
<feature type="domain" description="DUF6922" evidence="1">
    <location>
        <begin position="16"/>
        <end position="63"/>
    </location>
</feature>